<organism evidence="3 4">
    <name type="scientific">Winmispira thermophila (strain ATCC 49972 / DSM 6192 / RI 19.B1)</name>
    <name type="common">Spirochaeta thermophila</name>
    <dbReference type="NCBI Taxonomy" id="665571"/>
    <lineage>
        <taxon>Bacteria</taxon>
        <taxon>Pseudomonadati</taxon>
        <taxon>Spirochaetota</taxon>
        <taxon>Spirochaetia</taxon>
        <taxon>Winmispirales</taxon>
        <taxon>Winmispiraceae</taxon>
        <taxon>Winmispira</taxon>
    </lineage>
</organism>
<gene>
    <name evidence="3" type="ordered locus">STHERM_c22240</name>
</gene>
<dbReference type="GO" id="GO:0016874">
    <property type="term" value="F:ligase activity"/>
    <property type="evidence" value="ECO:0007669"/>
    <property type="project" value="UniProtKB-KW"/>
</dbReference>
<protein>
    <submittedName>
        <fullName evidence="3">Lipoate-protein ligase A</fullName>
        <ecNumber evidence="3">6.3.2.-</ecNumber>
    </submittedName>
</protein>
<dbReference type="Proteomes" id="UP000001296">
    <property type="component" value="Chromosome"/>
</dbReference>
<dbReference type="eggNOG" id="COG0095">
    <property type="taxonomic scope" value="Bacteria"/>
</dbReference>
<evidence type="ECO:0000256" key="1">
    <source>
        <dbReference type="ARBA" id="ARBA00005085"/>
    </source>
</evidence>
<evidence type="ECO:0000259" key="2">
    <source>
        <dbReference type="PROSITE" id="PS51733"/>
    </source>
</evidence>
<dbReference type="Pfam" id="PF21948">
    <property type="entry name" value="LplA-B_cat"/>
    <property type="match status" value="1"/>
</dbReference>
<dbReference type="GO" id="GO:0005737">
    <property type="term" value="C:cytoplasm"/>
    <property type="evidence" value="ECO:0007669"/>
    <property type="project" value="TreeGrafter"/>
</dbReference>
<sequence>MVLLSSSRDVFLNLAYEQYLLRAGREGVLFLYVNDPAVVVGRFQIPWAECWPERLEERGVVLARRDSGGGAVFHDGGNLNLAWVGRAGERGGLARFLVGVLEGMGVRVEVGERGDLWLEDGRKVSGAAFRITGGWKLEHHTLLVETDPVCVEEALRPVPGRFEGKGVGSRRARVGRIGEVAGCGLVGVRERVAASWGGEVRWVGKEEMRGVCGEEVARLSGKEWVLGKSPGFVWDWGGMRVRVEGGRVVEGVPGMEGEWFAPERVMGAVGLEETEAGGVGFGRERRFERRDP</sequence>
<reference key="1">
    <citation type="submission" date="2009-08" db="EMBL/GenBank/DDBJ databases">
        <title>The genome sequence of Spirochaeta thermophila DSM6192.</title>
        <authorList>
            <person name="Angelov A."/>
            <person name="Mientus M."/>
            <person name="Wittenberg S."/>
            <person name="Lehmann R."/>
            <person name="Liesegang H."/>
            <person name="Daniel R."/>
            <person name="Liebl W."/>
        </authorList>
    </citation>
    <scope>NUCLEOTIDE SEQUENCE</scope>
    <source>
        <strain>DSM 6192</strain>
    </source>
</reference>
<feature type="domain" description="BPL/LPL catalytic" evidence="2">
    <location>
        <begin position="23"/>
        <end position="196"/>
    </location>
</feature>
<keyword evidence="3" id="KW-0436">Ligase</keyword>
<dbReference type="GO" id="GO:0009249">
    <property type="term" value="P:protein lipoylation"/>
    <property type="evidence" value="ECO:0007669"/>
    <property type="project" value="InterPro"/>
</dbReference>
<comment type="pathway">
    <text evidence="1">Protein modification; protein lipoylation via exogenous pathway; protein N(6)-(lipoyl)lysine from lipoate: step 2/2.</text>
</comment>
<dbReference type="CDD" id="cd16443">
    <property type="entry name" value="LplA"/>
    <property type="match status" value="1"/>
</dbReference>
<dbReference type="PROSITE" id="PS51733">
    <property type="entry name" value="BPL_LPL_CATALYTIC"/>
    <property type="match status" value="1"/>
</dbReference>
<dbReference type="InterPro" id="IPR045864">
    <property type="entry name" value="aa-tRNA-synth_II/BPL/LPL"/>
</dbReference>
<dbReference type="PANTHER" id="PTHR12561">
    <property type="entry name" value="LIPOATE-PROTEIN LIGASE"/>
    <property type="match status" value="1"/>
</dbReference>
<dbReference type="KEGG" id="sta:STHERM_c22240"/>
<dbReference type="Gene3D" id="3.30.930.10">
    <property type="entry name" value="Bira Bifunctional Protein, Domain 2"/>
    <property type="match status" value="1"/>
</dbReference>
<dbReference type="PaxDb" id="665571-STHERM_c22240"/>
<reference evidence="3 4" key="2">
    <citation type="journal article" date="2010" name="J. Bacteriol.">
        <title>Genome sequence of the polysaccharide-degrading, thermophilic anaerobe Spirochaeta thermophila DSM 6192.</title>
        <authorList>
            <person name="Angelov A."/>
            <person name="Liebl S."/>
            <person name="Ballschmiter M."/>
            <person name="Bomeke M."/>
            <person name="Lehmann R."/>
            <person name="Liesegang H."/>
            <person name="Daniel R."/>
            <person name="Liebl W."/>
        </authorList>
    </citation>
    <scope>NUCLEOTIDE SEQUENCE [LARGE SCALE GENOMIC DNA]</scope>
    <source>
        <strain evidence="4">ATCC 49972 / DSM 6192 / RI 19.B1</strain>
    </source>
</reference>
<dbReference type="GO" id="GO:0017118">
    <property type="term" value="F:lipoyltransferase activity"/>
    <property type="evidence" value="ECO:0007669"/>
    <property type="project" value="TreeGrafter"/>
</dbReference>
<dbReference type="UniPathway" id="UPA00537">
    <property type="reaction ID" value="UER00595"/>
</dbReference>
<accession>E0RRP7</accession>
<dbReference type="PANTHER" id="PTHR12561:SF3">
    <property type="entry name" value="LIPOYLTRANSFERASE 1, MITOCHONDRIAL"/>
    <property type="match status" value="1"/>
</dbReference>
<dbReference type="InterPro" id="IPR004143">
    <property type="entry name" value="BPL_LPL_catalytic"/>
</dbReference>
<evidence type="ECO:0000313" key="4">
    <source>
        <dbReference type="Proteomes" id="UP000001296"/>
    </source>
</evidence>
<dbReference type="InterPro" id="IPR004562">
    <property type="entry name" value="LipoylTrfase_LipoateP_Ligase"/>
</dbReference>
<evidence type="ECO:0000313" key="3">
    <source>
        <dbReference type="EMBL" id="ADN03151.1"/>
    </source>
</evidence>
<dbReference type="SUPFAM" id="SSF55681">
    <property type="entry name" value="Class II aaRS and biotin synthetases"/>
    <property type="match status" value="1"/>
</dbReference>
<proteinExistence type="predicted"/>
<dbReference type="EMBL" id="CP001698">
    <property type="protein sequence ID" value="ADN03151.1"/>
    <property type="molecule type" value="Genomic_DNA"/>
</dbReference>
<name>E0RRP7_WINT6</name>
<dbReference type="HOGENOM" id="CLU_022986_4_2_12"/>
<dbReference type="RefSeq" id="WP_013314989.1">
    <property type="nucleotide sequence ID" value="NC_014484.1"/>
</dbReference>
<dbReference type="AlphaFoldDB" id="E0RRP7"/>
<dbReference type="EC" id="6.3.2.-" evidence="3"/>